<dbReference type="OrthoDB" id="252224at2157"/>
<evidence type="ECO:0000313" key="3">
    <source>
        <dbReference type="Proteomes" id="UP000296706"/>
    </source>
</evidence>
<accession>A0A4D6H910</accession>
<protein>
    <submittedName>
        <fullName evidence="2">Rhodanese-like domain-containing protein</fullName>
    </submittedName>
</protein>
<dbReference type="CDD" id="cd00158">
    <property type="entry name" value="RHOD"/>
    <property type="match status" value="1"/>
</dbReference>
<dbReference type="SUPFAM" id="SSF52821">
    <property type="entry name" value="Rhodanese/Cell cycle control phosphatase"/>
    <property type="match status" value="1"/>
</dbReference>
<name>A0A4D6H910_9EURY</name>
<dbReference type="PROSITE" id="PS50206">
    <property type="entry name" value="RHODANESE_3"/>
    <property type="match status" value="1"/>
</dbReference>
<sequence length="232" mass="25493">MKRRAFLASGGVAAVAGCLGGDDKNQSSFVDDFETTTTNGYEVPLAPVETTYEWFQNDEVRFADARGRTSYEASHVEGAVLSTARSDFEGGPVSEWPKDTTIVAYCGCPHHLSSIRASTLIENGFENVAVIDEGFWTWYDRGYPVAGNDVENRPASYEIRGQTAREYAGESAWAFHDPTGQREATPIEGDGSYTMELKFADISEDAPIRVTTPEYEIERTLDDLTDSVVTGQ</sequence>
<dbReference type="RefSeq" id="WP_049993569.1">
    <property type="nucleotide sequence ID" value="NZ_CP031310.1"/>
</dbReference>
<dbReference type="KEGG" id="hsn:DV733_02285"/>
<feature type="domain" description="Rhodanese" evidence="1">
    <location>
        <begin position="56"/>
        <end position="147"/>
    </location>
</feature>
<proteinExistence type="predicted"/>
<dbReference type="Pfam" id="PF00581">
    <property type="entry name" value="Rhodanese"/>
    <property type="match status" value="1"/>
</dbReference>
<evidence type="ECO:0000313" key="2">
    <source>
        <dbReference type="EMBL" id="QCC50125.1"/>
    </source>
</evidence>
<dbReference type="InterPro" id="IPR036873">
    <property type="entry name" value="Rhodanese-like_dom_sf"/>
</dbReference>
<dbReference type="SMART" id="SM00450">
    <property type="entry name" value="RHOD"/>
    <property type="match status" value="1"/>
</dbReference>
<dbReference type="Proteomes" id="UP000296706">
    <property type="component" value="Chromosome"/>
</dbReference>
<gene>
    <name evidence="2" type="ORF">DV733_02285</name>
</gene>
<organism evidence="2 3">
    <name type="scientific">Halapricum salinum</name>
    <dbReference type="NCBI Taxonomy" id="1457250"/>
    <lineage>
        <taxon>Archaea</taxon>
        <taxon>Methanobacteriati</taxon>
        <taxon>Methanobacteriota</taxon>
        <taxon>Stenosarchaea group</taxon>
        <taxon>Halobacteria</taxon>
        <taxon>Halobacteriales</taxon>
        <taxon>Haloarculaceae</taxon>
        <taxon>Halapricum</taxon>
    </lineage>
</organism>
<dbReference type="PROSITE" id="PS51257">
    <property type="entry name" value="PROKAR_LIPOPROTEIN"/>
    <property type="match status" value="1"/>
</dbReference>
<dbReference type="STRING" id="1457250.GCA_000755225_02755"/>
<keyword evidence="3" id="KW-1185">Reference proteome</keyword>
<evidence type="ECO:0000259" key="1">
    <source>
        <dbReference type="PROSITE" id="PS50206"/>
    </source>
</evidence>
<dbReference type="AlphaFoldDB" id="A0A4D6H910"/>
<dbReference type="InterPro" id="IPR001763">
    <property type="entry name" value="Rhodanese-like_dom"/>
</dbReference>
<dbReference type="Gene3D" id="3.40.250.10">
    <property type="entry name" value="Rhodanese-like domain"/>
    <property type="match status" value="1"/>
</dbReference>
<dbReference type="EMBL" id="CP031310">
    <property type="protein sequence ID" value="QCC50125.1"/>
    <property type="molecule type" value="Genomic_DNA"/>
</dbReference>
<reference evidence="2 3" key="1">
    <citation type="journal article" date="2019" name="Nat. Commun.">
        <title>A new type of DNA phosphorothioation-based antiviral system in archaea.</title>
        <authorList>
            <person name="Xiong L."/>
            <person name="Liu S."/>
            <person name="Chen S."/>
            <person name="Xiao Y."/>
            <person name="Zhu B."/>
            <person name="Gao Y."/>
            <person name="Zhang Y."/>
            <person name="Chen B."/>
            <person name="Luo J."/>
            <person name="Deng Z."/>
            <person name="Chen X."/>
            <person name="Wang L."/>
            <person name="Chen S."/>
        </authorList>
    </citation>
    <scope>NUCLEOTIDE SEQUENCE [LARGE SCALE GENOMIC DNA]</scope>
    <source>
        <strain evidence="2 3">CBA1105</strain>
    </source>
</reference>
<dbReference type="GeneID" id="39846658"/>